<dbReference type="InterPro" id="IPR035445">
    <property type="entry name" value="GYF-like_dom_sf"/>
</dbReference>
<dbReference type="GeneID" id="130462396"/>
<gene>
    <name evidence="2" type="primary">LOC130462396</name>
</gene>
<accession>A0ABM3QT32</accession>
<evidence type="ECO:0008006" key="3">
    <source>
        <dbReference type="Google" id="ProtNLM"/>
    </source>
</evidence>
<dbReference type="RefSeq" id="XP_056686527.1">
    <property type="nucleotide sequence ID" value="XM_056830549.1"/>
</dbReference>
<reference evidence="1" key="1">
    <citation type="journal article" date="2021" name="Nat. Commun.">
        <title>Genomic analyses provide insights into spinach domestication and the genetic basis of agronomic traits.</title>
        <authorList>
            <person name="Cai X."/>
            <person name="Sun X."/>
            <person name="Xu C."/>
            <person name="Sun H."/>
            <person name="Wang X."/>
            <person name="Ge C."/>
            <person name="Zhang Z."/>
            <person name="Wang Q."/>
            <person name="Fei Z."/>
            <person name="Jiao C."/>
            <person name="Wang Q."/>
        </authorList>
    </citation>
    <scope>NUCLEOTIDE SEQUENCE [LARGE SCALE GENOMIC DNA]</scope>
    <source>
        <strain evidence="1">cv. Varoflay</strain>
    </source>
</reference>
<protein>
    <recommendedName>
        <fullName evidence="3">GYF domain-containing protein</fullName>
    </recommendedName>
</protein>
<organism evidence="1 2">
    <name type="scientific">Spinacia oleracea</name>
    <name type="common">Spinach</name>
    <dbReference type="NCBI Taxonomy" id="3562"/>
    <lineage>
        <taxon>Eukaryota</taxon>
        <taxon>Viridiplantae</taxon>
        <taxon>Streptophyta</taxon>
        <taxon>Embryophyta</taxon>
        <taxon>Tracheophyta</taxon>
        <taxon>Spermatophyta</taxon>
        <taxon>Magnoliopsida</taxon>
        <taxon>eudicotyledons</taxon>
        <taxon>Gunneridae</taxon>
        <taxon>Pentapetalae</taxon>
        <taxon>Caryophyllales</taxon>
        <taxon>Chenopodiaceae</taxon>
        <taxon>Chenopodioideae</taxon>
        <taxon>Anserineae</taxon>
        <taxon>Spinacia</taxon>
    </lineage>
</organism>
<evidence type="ECO:0000313" key="2">
    <source>
        <dbReference type="RefSeq" id="XP_056686527.1"/>
    </source>
</evidence>
<name>A0ABM3QT32_SPIOL</name>
<sequence length="103" mass="11624">MYCMGPLGDIRGPYKMSMLKQYNELAAPFANKFKVWKIGQCEKDRVSLPGACCLVSTISTSLLSLFLQAQAVRTSPSFRSKSNWRLAEYGVHVSSSFTWITKY</sequence>
<reference evidence="2" key="2">
    <citation type="submission" date="2025-08" db="UniProtKB">
        <authorList>
            <consortium name="RefSeq"/>
        </authorList>
    </citation>
    <scope>IDENTIFICATION</scope>
    <source>
        <tissue evidence="2">Leaf</tissue>
    </source>
</reference>
<proteinExistence type="predicted"/>
<dbReference type="Proteomes" id="UP000813463">
    <property type="component" value="Chromosome 6"/>
</dbReference>
<evidence type="ECO:0000313" key="1">
    <source>
        <dbReference type="Proteomes" id="UP000813463"/>
    </source>
</evidence>
<dbReference type="Gene3D" id="3.30.1490.40">
    <property type="match status" value="1"/>
</dbReference>
<keyword evidence="1" id="KW-1185">Reference proteome</keyword>